<evidence type="ECO:0000313" key="1">
    <source>
        <dbReference type="EMBL" id="ROR42529.1"/>
    </source>
</evidence>
<reference evidence="1 2" key="1">
    <citation type="submission" date="2018-11" db="EMBL/GenBank/DDBJ databases">
        <title>Sequencing the genomes of 1000 actinobacteria strains.</title>
        <authorList>
            <person name="Klenk H.-P."/>
        </authorList>
    </citation>
    <scope>NUCLEOTIDE SEQUENCE [LARGE SCALE GENOMIC DNA]</scope>
    <source>
        <strain evidence="1 2">DSM 44780</strain>
    </source>
</reference>
<evidence type="ECO:0000313" key="2">
    <source>
        <dbReference type="Proteomes" id="UP000267408"/>
    </source>
</evidence>
<proteinExistence type="predicted"/>
<accession>A0A8G1XAF1</accession>
<dbReference type="OrthoDB" id="2652375at2"/>
<comment type="caution">
    <text evidence="1">The sequence shown here is derived from an EMBL/GenBank/DDBJ whole genome shotgun (WGS) entry which is preliminary data.</text>
</comment>
<organism evidence="1 2">
    <name type="scientific">Kitasatospora cineracea</name>
    <dbReference type="NCBI Taxonomy" id="88074"/>
    <lineage>
        <taxon>Bacteria</taxon>
        <taxon>Bacillati</taxon>
        <taxon>Actinomycetota</taxon>
        <taxon>Actinomycetes</taxon>
        <taxon>Kitasatosporales</taxon>
        <taxon>Streptomycetaceae</taxon>
        <taxon>Kitasatospora</taxon>
    </lineage>
</organism>
<dbReference type="Proteomes" id="UP000267408">
    <property type="component" value="Unassembled WGS sequence"/>
</dbReference>
<name>A0A8G1XAF1_9ACTN</name>
<protein>
    <submittedName>
        <fullName evidence="1">Uncharacterized protein</fullName>
    </submittedName>
</protein>
<dbReference type="EMBL" id="RJVJ01000001">
    <property type="protein sequence ID" value="ROR42529.1"/>
    <property type="molecule type" value="Genomic_DNA"/>
</dbReference>
<dbReference type="AlphaFoldDB" id="A0A8G1XAF1"/>
<gene>
    <name evidence="1" type="ORF">EDD39_0651</name>
</gene>
<sequence>MNEDEWLERHGLHPAAGQLDEVRRLLREQTDAERRTQGAGDTALMKLCCVQLFTAAVPDDVLLIWQAKTAGMDADASIEIQLLCGCGLVPTKDHLAADPSAPARAALRRLLASEEAGDFEGFSVARQTAAYSSYYA</sequence>
<dbReference type="RefSeq" id="WP_123553284.1">
    <property type="nucleotide sequence ID" value="NZ_RJVJ01000001.1"/>
</dbReference>